<accession>A0AAD2JK25</accession>
<dbReference type="AlphaFoldDB" id="A0AAD2JK25"/>
<keyword evidence="7" id="KW-1185">Reference proteome</keyword>
<keyword evidence="5" id="KW-1133">Transmembrane helix</keyword>
<sequence length="255" mass="29099">MSRKKLENRGINGTKIEAISFKAAVVPNYRLAFNMRGFPPLEPGMGSLEPCDSNSKPLVKYKSNECHGALVKLTAENYVKVMASEGVSDDQPNPGYEEVVVDAFPYNDNTPVKAVALRARPHVRLSFDPSPSKRYMNILKEGARELNLKPCYQEFLEEHPIQVVPQWQKKYVIYNLLFNRLFGRRFMFIQSRLLFLFYASPMEPSLKRLSFGLLSNLILLPGFLMGFLFCTFAKLLGKEPPFLARMMKFLVASED</sequence>
<evidence type="ECO:0000256" key="4">
    <source>
        <dbReference type="PIRSR" id="PIRSR617939-2"/>
    </source>
</evidence>
<name>A0AAD2JK25_9STRA</name>
<comment type="caution">
    <text evidence="6">The sequence shown here is derived from an EMBL/GenBank/DDBJ whole genome shotgun (WGS) entry which is preliminary data.</text>
</comment>
<feature type="binding site" evidence="4">
    <location>
        <position position="135"/>
    </location>
    <ligand>
        <name>substrate</name>
    </ligand>
</feature>
<gene>
    <name evidence="6" type="ORF">CYCCA115_LOCUS17180</name>
</gene>
<dbReference type="EC" id="4.3.2.9" evidence="1"/>
<evidence type="ECO:0000256" key="2">
    <source>
        <dbReference type="ARBA" id="ARBA00023239"/>
    </source>
</evidence>
<evidence type="ECO:0000256" key="1">
    <source>
        <dbReference type="ARBA" id="ARBA00012346"/>
    </source>
</evidence>
<dbReference type="Proteomes" id="UP001295423">
    <property type="component" value="Unassembled WGS sequence"/>
</dbReference>
<dbReference type="GO" id="GO:0003839">
    <property type="term" value="F:gamma-glutamylcyclotransferase activity"/>
    <property type="evidence" value="ECO:0007669"/>
    <property type="project" value="UniProtKB-EC"/>
</dbReference>
<proteinExistence type="predicted"/>
<keyword evidence="5" id="KW-0812">Transmembrane</keyword>
<feature type="transmembrane region" description="Helical" evidence="5">
    <location>
        <begin position="213"/>
        <end position="237"/>
    </location>
</feature>
<evidence type="ECO:0000256" key="3">
    <source>
        <dbReference type="PIRSR" id="PIRSR617939-1"/>
    </source>
</evidence>
<keyword evidence="2" id="KW-0456">Lyase</keyword>
<organism evidence="6 7">
    <name type="scientific">Cylindrotheca closterium</name>
    <dbReference type="NCBI Taxonomy" id="2856"/>
    <lineage>
        <taxon>Eukaryota</taxon>
        <taxon>Sar</taxon>
        <taxon>Stramenopiles</taxon>
        <taxon>Ochrophyta</taxon>
        <taxon>Bacillariophyta</taxon>
        <taxon>Bacillariophyceae</taxon>
        <taxon>Bacillariophycidae</taxon>
        <taxon>Bacillariales</taxon>
        <taxon>Bacillariaceae</taxon>
        <taxon>Cylindrotheca</taxon>
    </lineage>
</organism>
<protein>
    <recommendedName>
        <fullName evidence="1">gamma-glutamylcyclotransferase</fullName>
        <ecNumber evidence="1">4.3.2.9</ecNumber>
    </recommendedName>
</protein>
<dbReference type="InterPro" id="IPR017939">
    <property type="entry name" value="G-Glutamylcylcotransferase"/>
</dbReference>
<keyword evidence="5" id="KW-0472">Membrane</keyword>
<dbReference type="PANTHER" id="PTHR12935:SF0">
    <property type="entry name" value="GAMMA-GLUTAMYLCYCLOTRANSFERASE"/>
    <property type="match status" value="1"/>
</dbReference>
<feature type="active site" description="Proton acceptor" evidence="3">
    <location>
        <position position="85"/>
    </location>
</feature>
<reference evidence="6" key="1">
    <citation type="submission" date="2023-08" db="EMBL/GenBank/DDBJ databases">
        <authorList>
            <person name="Audoor S."/>
            <person name="Bilcke G."/>
        </authorList>
    </citation>
    <scope>NUCLEOTIDE SEQUENCE</scope>
</reference>
<evidence type="ECO:0000313" key="7">
    <source>
        <dbReference type="Proteomes" id="UP001295423"/>
    </source>
</evidence>
<dbReference type="EMBL" id="CAKOGP040001980">
    <property type="protein sequence ID" value="CAJ1958446.1"/>
    <property type="molecule type" value="Genomic_DNA"/>
</dbReference>
<evidence type="ECO:0000256" key="5">
    <source>
        <dbReference type="SAM" id="Phobius"/>
    </source>
</evidence>
<evidence type="ECO:0000313" key="6">
    <source>
        <dbReference type="EMBL" id="CAJ1958446.1"/>
    </source>
</evidence>
<dbReference type="Gene3D" id="3.10.490.10">
    <property type="entry name" value="Gamma-glutamyl cyclotransferase-like"/>
    <property type="match status" value="1"/>
</dbReference>
<dbReference type="PANTHER" id="PTHR12935">
    <property type="entry name" value="GAMMA-GLUTAMYLCYCLOTRANSFERASE"/>
    <property type="match status" value="1"/>
</dbReference>